<dbReference type="SUPFAM" id="SSF48371">
    <property type="entry name" value="ARM repeat"/>
    <property type="match status" value="1"/>
</dbReference>
<organism evidence="1 2">
    <name type="scientific">Microbispora bryophytorum</name>
    <dbReference type="NCBI Taxonomy" id="1460882"/>
    <lineage>
        <taxon>Bacteria</taxon>
        <taxon>Bacillati</taxon>
        <taxon>Actinomycetota</taxon>
        <taxon>Actinomycetes</taxon>
        <taxon>Streptosporangiales</taxon>
        <taxon>Streptosporangiaceae</taxon>
        <taxon>Microbispora</taxon>
    </lineage>
</organism>
<gene>
    <name evidence="1" type="ORF">GCM10011574_18570</name>
</gene>
<reference evidence="1" key="1">
    <citation type="journal article" date="2014" name="Int. J. Syst. Evol. Microbiol.">
        <title>Complete genome sequence of Corynebacterium casei LMG S-19264T (=DSM 44701T), isolated from a smear-ripened cheese.</title>
        <authorList>
            <consortium name="US DOE Joint Genome Institute (JGI-PGF)"/>
            <person name="Walter F."/>
            <person name="Albersmeier A."/>
            <person name="Kalinowski J."/>
            <person name="Ruckert C."/>
        </authorList>
    </citation>
    <scope>NUCLEOTIDE SEQUENCE</scope>
    <source>
        <strain evidence="1">CGMCC 4.7138</strain>
    </source>
</reference>
<reference evidence="1" key="2">
    <citation type="submission" date="2020-09" db="EMBL/GenBank/DDBJ databases">
        <authorList>
            <person name="Sun Q."/>
            <person name="Zhou Y."/>
        </authorList>
    </citation>
    <scope>NUCLEOTIDE SEQUENCE</scope>
    <source>
        <strain evidence="1">CGMCC 4.7138</strain>
    </source>
</reference>
<protein>
    <recommendedName>
        <fullName evidence="3">Leucine rich repeat variant</fullName>
    </recommendedName>
</protein>
<sequence length="528" mass="55757">MAAAENSHAEVIRAGQHVPVDHVLCGLAENPAMPCDLVDLLVTIADEDIASNMAWRADLTRAQAVALVSRVEDSAARLAERGLLTAADIDPVAQPLAALALLSEGAGRPEWARLVAADPDAGCRERLAACPGLPTDVAETLAADTAIRVVAELALWTTSDMAERLAEHPHAEVRRAVAANEATPPSVLAALLTGEGLPPARRCLVCDRKEPPFVHDPDCAEPDCELPSGASCDGSHESTVHDMQQQALRNPATPAAAVLAFAGHPSMLLRWELAGRTDLPPEVYERLAGSPEPGVRGTLADNPEIDDRLMQRLAIDPCDDVRRSLAHNPRVPLDVLTRVAGTVRIGPTPLPRIVTATPAEVEELAASADPAVRTLVAERRDLPSGIRDALAADPDAKVLKSIAPHPGLSEARLRAMADRHGVRVLVRVASNPDASAALLEDLVRHRPPVKKAFREVARHPNATALALSACLQDCQARPVAAGHPALPPEVIVELLADDEWQVVEAAAANPSLPLTVMSALVSSRGQVG</sequence>
<accession>A0A8H9LCJ8</accession>
<dbReference type="Gene3D" id="1.25.10.10">
    <property type="entry name" value="Leucine-rich Repeat Variant"/>
    <property type="match status" value="2"/>
</dbReference>
<comment type="caution">
    <text evidence="1">The sequence shown here is derived from an EMBL/GenBank/DDBJ whole genome shotgun (WGS) entry which is preliminary data.</text>
</comment>
<proteinExistence type="predicted"/>
<dbReference type="AlphaFoldDB" id="A0A8H9LCJ8"/>
<dbReference type="InterPro" id="IPR004830">
    <property type="entry name" value="LRR_variant"/>
</dbReference>
<name>A0A8H9LCJ8_9ACTN</name>
<dbReference type="InterPro" id="IPR016024">
    <property type="entry name" value="ARM-type_fold"/>
</dbReference>
<dbReference type="EMBL" id="BMMN01000002">
    <property type="protein sequence ID" value="GGO06140.1"/>
    <property type="molecule type" value="Genomic_DNA"/>
</dbReference>
<dbReference type="InterPro" id="IPR011989">
    <property type="entry name" value="ARM-like"/>
</dbReference>
<evidence type="ECO:0008006" key="3">
    <source>
        <dbReference type="Google" id="ProtNLM"/>
    </source>
</evidence>
<evidence type="ECO:0000313" key="1">
    <source>
        <dbReference type="EMBL" id="GGO06140.1"/>
    </source>
</evidence>
<evidence type="ECO:0000313" key="2">
    <source>
        <dbReference type="Proteomes" id="UP000653480"/>
    </source>
</evidence>
<keyword evidence="2" id="KW-1185">Reference proteome</keyword>
<dbReference type="Proteomes" id="UP000653480">
    <property type="component" value="Unassembled WGS sequence"/>
</dbReference>
<dbReference type="Pfam" id="PF01816">
    <property type="entry name" value="LRV"/>
    <property type="match status" value="1"/>
</dbReference>